<keyword evidence="3" id="KW-1185">Reference proteome</keyword>
<dbReference type="RefSeq" id="XP_011130553.1">
    <property type="nucleotide sequence ID" value="XM_011132251.1"/>
</dbReference>
<keyword evidence="1" id="KW-0472">Membrane</keyword>
<keyword evidence="1 2" id="KW-0812">Transmembrane</keyword>
<dbReference type="EMBL" id="AFNH02000585">
    <property type="protein sequence ID" value="EZG66659.1"/>
    <property type="molecule type" value="Genomic_DNA"/>
</dbReference>
<sequence length="337" mass="36173">MASMDYEHTPDSLMGIQQLGSEAIGIIAGSSVSANVTDVIAAKTSGDEEQPISVSDQRQRLREVELRLQSEASKAAKVASSGSLWKKAEREVKNLFSSGETTTDAEAEKRYLRNIVADQHVYKSDGALPDPLTEASLCNAPFLDLGIEYCDPDHLNGNTDAVAHLAQLSAVFQNLERINTHSLTTPCNPNTSVKLGIAVAGPTLPVSFPDCLAATWETWKLGHFDHNGQKLSSECDESLLLGVRLLDDGSVDIEGKMGDSVRKIISPTLLRKIGQVVSSNVAGKSVKTKPLLALTEMVDFVQMAIAKEVQSPRQAAQAWVIGGIFVVMVSLFTAAVL</sequence>
<evidence type="ECO:0000313" key="2">
    <source>
        <dbReference type="EMBL" id="EZG66659.1"/>
    </source>
</evidence>
<evidence type="ECO:0000256" key="1">
    <source>
        <dbReference type="SAM" id="Phobius"/>
    </source>
</evidence>
<feature type="transmembrane region" description="Helical" evidence="1">
    <location>
        <begin position="316"/>
        <end position="336"/>
    </location>
</feature>
<dbReference type="Proteomes" id="UP000019763">
    <property type="component" value="Unassembled WGS sequence"/>
</dbReference>
<dbReference type="GeneID" id="22912840"/>
<proteinExistence type="predicted"/>
<gene>
    <name evidence="2" type="ORF">GNI_078090</name>
</gene>
<evidence type="ECO:0000313" key="3">
    <source>
        <dbReference type="Proteomes" id="UP000019763"/>
    </source>
</evidence>
<reference evidence="2" key="1">
    <citation type="submission" date="2013-12" db="EMBL/GenBank/DDBJ databases">
        <authorList>
            <person name="Omoto C.K."/>
            <person name="Sibley D."/>
            <person name="Venepally P."/>
            <person name="Hadjithomas M."/>
            <person name="Karamycheva S."/>
            <person name="Brunk B."/>
            <person name="Roos D."/>
            <person name="Caler E."/>
            <person name="Lorenzi H."/>
        </authorList>
    </citation>
    <scope>NUCLEOTIDE SEQUENCE</scope>
</reference>
<dbReference type="VEuPathDB" id="CryptoDB:GNI_078090"/>
<accession>A0A023B6P1</accession>
<protein>
    <submittedName>
        <fullName evidence="2">Transmembrane protein</fullName>
    </submittedName>
</protein>
<organism evidence="2 3">
    <name type="scientific">Gregarina niphandrodes</name>
    <name type="common">Septate eugregarine</name>
    <dbReference type="NCBI Taxonomy" id="110365"/>
    <lineage>
        <taxon>Eukaryota</taxon>
        <taxon>Sar</taxon>
        <taxon>Alveolata</taxon>
        <taxon>Apicomplexa</taxon>
        <taxon>Conoidasida</taxon>
        <taxon>Gregarinasina</taxon>
        <taxon>Eugregarinorida</taxon>
        <taxon>Gregarinidae</taxon>
        <taxon>Gregarina</taxon>
    </lineage>
</organism>
<dbReference type="AlphaFoldDB" id="A0A023B6P1"/>
<comment type="caution">
    <text evidence="2">The sequence shown here is derived from an EMBL/GenBank/DDBJ whole genome shotgun (WGS) entry which is preliminary data.</text>
</comment>
<keyword evidence="1" id="KW-1133">Transmembrane helix</keyword>
<name>A0A023B6P1_GRENI</name>